<dbReference type="EMBL" id="KN838686">
    <property type="protein sequence ID" value="KIJ97708.1"/>
    <property type="molecule type" value="Genomic_DNA"/>
</dbReference>
<protein>
    <submittedName>
        <fullName evidence="1">Uncharacterized protein</fullName>
    </submittedName>
</protein>
<accession>A0A0C9X8G9</accession>
<dbReference type="HOGENOM" id="CLU_542976_0_0_1"/>
<proteinExistence type="predicted"/>
<keyword evidence="2" id="KW-1185">Reference proteome</keyword>
<evidence type="ECO:0000313" key="2">
    <source>
        <dbReference type="Proteomes" id="UP000054477"/>
    </source>
</evidence>
<dbReference type="Proteomes" id="UP000054477">
    <property type="component" value="Unassembled WGS sequence"/>
</dbReference>
<reference evidence="1 2" key="1">
    <citation type="submission" date="2014-04" db="EMBL/GenBank/DDBJ databases">
        <authorList>
            <consortium name="DOE Joint Genome Institute"/>
            <person name="Kuo A."/>
            <person name="Kohler A."/>
            <person name="Nagy L.G."/>
            <person name="Floudas D."/>
            <person name="Copeland A."/>
            <person name="Barry K.W."/>
            <person name="Cichocki N."/>
            <person name="Veneault-Fourrey C."/>
            <person name="LaButti K."/>
            <person name="Lindquist E.A."/>
            <person name="Lipzen A."/>
            <person name="Lundell T."/>
            <person name="Morin E."/>
            <person name="Murat C."/>
            <person name="Sun H."/>
            <person name="Tunlid A."/>
            <person name="Henrissat B."/>
            <person name="Grigoriev I.V."/>
            <person name="Hibbett D.S."/>
            <person name="Martin F."/>
            <person name="Nordberg H.P."/>
            <person name="Cantor M.N."/>
            <person name="Hua S.X."/>
        </authorList>
    </citation>
    <scope>NUCLEOTIDE SEQUENCE [LARGE SCALE GENOMIC DNA]</scope>
    <source>
        <strain evidence="1 2">LaAM-08-1</strain>
    </source>
</reference>
<reference evidence="2" key="2">
    <citation type="submission" date="2015-01" db="EMBL/GenBank/DDBJ databases">
        <title>Evolutionary Origins and Diversification of the Mycorrhizal Mutualists.</title>
        <authorList>
            <consortium name="DOE Joint Genome Institute"/>
            <consortium name="Mycorrhizal Genomics Consortium"/>
            <person name="Kohler A."/>
            <person name="Kuo A."/>
            <person name="Nagy L.G."/>
            <person name="Floudas D."/>
            <person name="Copeland A."/>
            <person name="Barry K.W."/>
            <person name="Cichocki N."/>
            <person name="Veneault-Fourrey C."/>
            <person name="LaButti K."/>
            <person name="Lindquist E.A."/>
            <person name="Lipzen A."/>
            <person name="Lundell T."/>
            <person name="Morin E."/>
            <person name="Murat C."/>
            <person name="Riley R."/>
            <person name="Ohm R."/>
            <person name="Sun H."/>
            <person name="Tunlid A."/>
            <person name="Henrissat B."/>
            <person name="Grigoriev I.V."/>
            <person name="Hibbett D.S."/>
            <person name="Martin F."/>
        </authorList>
    </citation>
    <scope>NUCLEOTIDE SEQUENCE [LARGE SCALE GENOMIC DNA]</scope>
    <source>
        <strain evidence="2">LaAM-08-1</strain>
    </source>
</reference>
<gene>
    <name evidence="1" type="ORF">K443DRAFT_237994</name>
</gene>
<organism evidence="1 2">
    <name type="scientific">Laccaria amethystina LaAM-08-1</name>
    <dbReference type="NCBI Taxonomy" id="1095629"/>
    <lineage>
        <taxon>Eukaryota</taxon>
        <taxon>Fungi</taxon>
        <taxon>Dikarya</taxon>
        <taxon>Basidiomycota</taxon>
        <taxon>Agaricomycotina</taxon>
        <taxon>Agaricomycetes</taxon>
        <taxon>Agaricomycetidae</taxon>
        <taxon>Agaricales</taxon>
        <taxon>Agaricineae</taxon>
        <taxon>Hydnangiaceae</taxon>
        <taxon>Laccaria</taxon>
    </lineage>
</organism>
<sequence>MSSIYPNDMMSVPFPEDVIVTILEELDVDDADDRLTIQTCAFLSRSILHHCRRLLLSTFKVGEKAAFSHCEISEVDGIVALHRFHNLIASNRHLIPFVRNVVLTHLSFTKILCDVQLPNVIRLLTHVVRLQVLVAGETLNWTTLPNKLTSSLARLMSQPHFVTLKLCGISRVPVHLLMNSAGLRNISLHLIGGVFNLNHEDTDSDEGTITFLEARSLKNTPPSSLSPGMSFIESMSFGGTAEFFMEYFQEEKSFKRFGRLRSLSVKPASSLDVKLAWLIIRYAAETLYSLEWSFSDGILDHDEWEDLEEVWHPSLEPITLPTMRNLTTLSFTVTFIWCETLPHPLTTWIDFLETASPQKPMNVLRTILITFDCAIAEHDDMEDYNDLEDQFSSRAQPVWDRFMELLGSSERFPALEELKISILVAPRLSSETESSVGSERCSCSDCVDEEMPSSDAGYNYVEVPEDMPSPWDSFEDVPRLVKERMSWFRREGLHFSIEVMSD</sequence>
<name>A0A0C9X8G9_9AGAR</name>
<dbReference type="AlphaFoldDB" id="A0A0C9X8G9"/>
<evidence type="ECO:0000313" key="1">
    <source>
        <dbReference type="EMBL" id="KIJ97708.1"/>
    </source>
</evidence>